<dbReference type="STRING" id="700015.Corgl_1578"/>
<comment type="subcellular location">
    <subcellularLocation>
        <location evidence="1">Cell membrane</location>
        <topology evidence="1">Multi-pass membrane protein</topology>
    </subcellularLocation>
</comment>
<dbReference type="OrthoDB" id="9781780at2"/>
<dbReference type="InterPro" id="IPR052536">
    <property type="entry name" value="ABC-4_Integral_Memb_Prot"/>
</dbReference>
<keyword evidence="4 6" id="KW-1133">Transmembrane helix</keyword>
<keyword evidence="2" id="KW-1003">Cell membrane</keyword>
<feature type="transmembrane region" description="Helical" evidence="6">
    <location>
        <begin position="55"/>
        <end position="77"/>
    </location>
</feature>
<feature type="transmembrane region" description="Helical" evidence="6">
    <location>
        <begin position="17"/>
        <end position="35"/>
    </location>
</feature>
<dbReference type="InterPro" id="IPR003838">
    <property type="entry name" value="ABC3_permease_C"/>
</dbReference>
<dbReference type="AlphaFoldDB" id="F2NAZ9"/>
<accession>F2NAZ9</accession>
<dbReference type="RefSeq" id="WP_013709419.1">
    <property type="nucleotide sequence ID" value="NC_015389.1"/>
</dbReference>
<feature type="transmembrane region" description="Helical" evidence="6">
    <location>
        <begin position="703"/>
        <end position="724"/>
    </location>
</feature>
<protein>
    <recommendedName>
        <fullName evidence="7">ABC3 transporter permease C-terminal domain-containing protein</fullName>
    </recommendedName>
</protein>
<evidence type="ECO:0000256" key="3">
    <source>
        <dbReference type="ARBA" id="ARBA00022692"/>
    </source>
</evidence>
<feature type="transmembrane region" description="Helical" evidence="6">
    <location>
        <begin position="609"/>
        <end position="631"/>
    </location>
</feature>
<feature type="transmembrane region" description="Helical" evidence="6">
    <location>
        <begin position="239"/>
        <end position="265"/>
    </location>
</feature>
<dbReference type="PANTHER" id="PTHR46795">
    <property type="entry name" value="ABC TRANSPORTER PERMEASE-RELATED-RELATED"/>
    <property type="match status" value="1"/>
</dbReference>
<feature type="transmembrane region" description="Helical" evidence="6">
    <location>
        <begin position="111"/>
        <end position="135"/>
    </location>
</feature>
<keyword evidence="9" id="KW-1185">Reference proteome</keyword>
<feature type="transmembrane region" description="Helical" evidence="6">
    <location>
        <begin position="286"/>
        <end position="306"/>
    </location>
</feature>
<dbReference type="GO" id="GO:0005886">
    <property type="term" value="C:plasma membrane"/>
    <property type="evidence" value="ECO:0007669"/>
    <property type="project" value="UniProtKB-SubCell"/>
</dbReference>
<dbReference type="Proteomes" id="UP000006851">
    <property type="component" value="Chromosome"/>
</dbReference>
<evidence type="ECO:0000256" key="4">
    <source>
        <dbReference type="ARBA" id="ARBA00022989"/>
    </source>
</evidence>
<dbReference type="eggNOG" id="COG0577">
    <property type="taxonomic scope" value="Bacteria"/>
</dbReference>
<feature type="domain" description="ABC3 transporter permease C-terminal" evidence="7">
    <location>
        <begin position="62"/>
        <end position="180"/>
    </location>
</feature>
<dbReference type="EMBL" id="CP002628">
    <property type="protein sequence ID" value="AEB07677.1"/>
    <property type="molecule type" value="Genomic_DNA"/>
</dbReference>
<dbReference type="KEGG" id="cgo:Corgl_1578"/>
<evidence type="ECO:0000256" key="6">
    <source>
        <dbReference type="SAM" id="Phobius"/>
    </source>
</evidence>
<keyword evidence="3 6" id="KW-0812">Transmembrane</keyword>
<evidence type="ECO:0000256" key="1">
    <source>
        <dbReference type="ARBA" id="ARBA00004651"/>
    </source>
</evidence>
<keyword evidence="5 6" id="KW-0472">Membrane</keyword>
<evidence type="ECO:0000313" key="9">
    <source>
        <dbReference type="Proteomes" id="UP000006851"/>
    </source>
</evidence>
<evidence type="ECO:0000259" key="7">
    <source>
        <dbReference type="Pfam" id="PF02687"/>
    </source>
</evidence>
<name>F2NAZ9_CORGP</name>
<dbReference type="HOGENOM" id="CLU_022800_1_1_11"/>
<organism evidence="8 9">
    <name type="scientific">Coriobacterium glomerans (strain ATCC 49209 / DSM 20642 / JCM 10262 / PW2)</name>
    <dbReference type="NCBI Taxonomy" id="700015"/>
    <lineage>
        <taxon>Bacteria</taxon>
        <taxon>Bacillati</taxon>
        <taxon>Actinomycetota</taxon>
        <taxon>Coriobacteriia</taxon>
        <taxon>Coriobacteriales</taxon>
        <taxon>Coriobacteriaceae</taxon>
        <taxon>Coriobacterium</taxon>
    </lineage>
</organism>
<reference evidence="9" key="1">
    <citation type="journal article" date="2013" name="Stand. Genomic Sci.">
        <title>Complete genome sequence of Coriobacterium glomerans type strain (PW2(T)) from the midgut of Pyrrhocoris apterus L. (red soldier bug).</title>
        <authorList>
            <person name="Stackebrandt E."/>
            <person name="Zeytun A."/>
            <person name="Lapidus A."/>
            <person name="Nolan M."/>
            <person name="Lucas S."/>
            <person name="Hammon N."/>
            <person name="Deshpande S."/>
            <person name="Cheng J.F."/>
            <person name="Tapia R."/>
            <person name="Goodwin L.A."/>
            <person name="Pitluck S."/>
            <person name="Liolios K."/>
            <person name="Pagani I."/>
            <person name="Ivanova N."/>
            <person name="Mavromatis K."/>
            <person name="Mikhailova N."/>
            <person name="Huntemann M."/>
            <person name="Pati A."/>
            <person name="Chen A."/>
            <person name="Palaniappan K."/>
            <person name="Chang Y.J."/>
            <person name="Land M."/>
            <person name="Hauser L."/>
            <person name="Rohde M."/>
            <person name="Pukall R."/>
            <person name="Goker M."/>
            <person name="Detter J.C."/>
            <person name="Woyke T."/>
            <person name="Bristow J."/>
            <person name="Eisen J.A."/>
            <person name="Markowitz V."/>
            <person name="Hugenholtz P."/>
            <person name="Kyrpides N.C."/>
            <person name="Klenk H.P."/>
        </authorList>
    </citation>
    <scope>NUCLEOTIDE SEQUENCE</scope>
    <source>
        <strain evidence="9">ATCC 49209 / DSM 20642 / JCM 10262 / PW2</strain>
    </source>
</reference>
<sequence>MLCRLAWGNVRRAGRDYLVYLLTLAFGVTVFYAFNTISIQIDYAGLGDDSISTSLGGMIFGLTIFLAFVLGFLMVYANNFIMKRRKKQFGLYQILGMRRTQVARIMTMETLFVSIAALVLGVAMGVGLSQLMVFFTASLFKAQISSFHFFFSMEALLITVECLAAIFLVTLVFNLRVVARAKVIDLISAGRHSETVRTRSPRISAVIFLIGAVLIGVAYARLIHDGMPLDGYPESLMKFLITTIMVILGTILLFFGLSGFLIEVLQRARVIYWRGLNMFTLRQLAAKVNTVSFSMAVISMILFLAITSVSCGMSIASAMTSMLEESTPADFTIGLMYTYPMRLSAQLNPRDGQAAQDTDEVAAALRREPIDMLDQAHKQAGSNWRAGRGSSSAAARELDSILGRHVQVNLYSPKPVGSDKSVLSLGTIVRSLGENMPAGMKGSDADLVGLTMVSASDWNRYREFRGMEPVDLGDDGYTLLAIAGDTVTGVYNRALGSGMEIDIAGHSLHPRQKQLERTASSFGNGETGGGGGTVVVPDAVIRDADLPLATSYLLLDYKSGVSVEQGDRIAGKVMPNGPIENSDDINIAQWFGADSRTDVNLTANSTRGIISYLSIYIGFVLVVACASILTIQQLSSVADSSRSVRILSELGTARREIMHSVLGQQIVYFAFPLIVAGAHSLVALSVVIQLVKLLGGLTIADTVGVVVAIFVLAYGGYFLVTYAMSKSIVRDAIRVRHTE</sequence>
<evidence type="ECO:0000256" key="2">
    <source>
        <dbReference type="ARBA" id="ARBA00022475"/>
    </source>
</evidence>
<evidence type="ECO:0000313" key="8">
    <source>
        <dbReference type="EMBL" id="AEB07677.1"/>
    </source>
</evidence>
<dbReference type="Pfam" id="PF02687">
    <property type="entry name" value="FtsX"/>
    <property type="match status" value="1"/>
</dbReference>
<feature type="transmembrane region" description="Helical" evidence="6">
    <location>
        <begin position="200"/>
        <end position="219"/>
    </location>
</feature>
<dbReference type="PANTHER" id="PTHR46795:SF3">
    <property type="entry name" value="ABC TRANSPORTER PERMEASE"/>
    <property type="match status" value="1"/>
</dbReference>
<gene>
    <name evidence="8" type="ordered locus">Corgl_1578</name>
</gene>
<feature type="transmembrane region" description="Helical" evidence="6">
    <location>
        <begin position="666"/>
        <end position="691"/>
    </location>
</feature>
<feature type="transmembrane region" description="Helical" evidence="6">
    <location>
        <begin position="155"/>
        <end position="179"/>
    </location>
</feature>
<proteinExistence type="predicted"/>
<evidence type="ECO:0000256" key="5">
    <source>
        <dbReference type="ARBA" id="ARBA00023136"/>
    </source>
</evidence>